<dbReference type="AlphaFoldDB" id="A0AA38GNV0"/>
<reference evidence="1 2" key="1">
    <citation type="journal article" date="2021" name="Nat. Plants">
        <title>The Taxus genome provides insights into paclitaxel biosynthesis.</title>
        <authorList>
            <person name="Xiong X."/>
            <person name="Gou J."/>
            <person name="Liao Q."/>
            <person name="Li Y."/>
            <person name="Zhou Q."/>
            <person name="Bi G."/>
            <person name="Li C."/>
            <person name="Du R."/>
            <person name="Wang X."/>
            <person name="Sun T."/>
            <person name="Guo L."/>
            <person name="Liang H."/>
            <person name="Lu P."/>
            <person name="Wu Y."/>
            <person name="Zhang Z."/>
            <person name="Ro D.K."/>
            <person name="Shang Y."/>
            <person name="Huang S."/>
            <person name="Yan J."/>
        </authorList>
    </citation>
    <scope>NUCLEOTIDE SEQUENCE [LARGE SCALE GENOMIC DNA]</scope>
    <source>
        <strain evidence="1">Ta-2019</strain>
    </source>
</reference>
<protein>
    <submittedName>
        <fullName evidence="1">Uncharacterized protein</fullName>
    </submittedName>
</protein>
<proteinExistence type="predicted"/>
<comment type="caution">
    <text evidence="1">The sequence shown here is derived from an EMBL/GenBank/DDBJ whole genome shotgun (WGS) entry which is preliminary data.</text>
</comment>
<dbReference type="Proteomes" id="UP000824469">
    <property type="component" value="Unassembled WGS sequence"/>
</dbReference>
<gene>
    <name evidence="1" type="ORF">KI387_006827</name>
</gene>
<name>A0AA38GNV0_TAXCH</name>
<dbReference type="EMBL" id="JAHRHJ020000002">
    <property type="protein sequence ID" value="KAH9326649.1"/>
    <property type="molecule type" value="Genomic_DNA"/>
</dbReference>
<feature type="non-terminal residue" evidence="1">
    <location>
        <position position="1"/>
    </location>
</feature>
<sequence>LLHNCMFDSGASCNVMPLEVMNELNVKVTTTYEKCTDMDSREVPLVGFVKGLVVQLAASLGRNLKLD</sequence>
<evidence type="ECO:0000313" key="1">
    <source>
        <dbReference type="EMBL" id="KAH9326649.1"/>
    </source>
</evidence>
<evidence type="ECO:0000313" key="2">
    <source>
        <dbReference type="Proteomes" id="UP000824469"/>
    </source>
</evidence>
<feature type="non-terminal residue" evidence="1">
    <location>
        <position position="67"/>
    </location>
</feature>
<accession>A0AA38GNV0</accession>
<keyword evidence="2" id="KW-1185">Reference proteome</keyword>
<organism evidence="1 2">
    <name type="scientific">Taxus chinensis</name>
    <name type="common">Chinese yew</name>
    <name type="synonym">Taxus wallichiana var. chinensis</name>
    <dbReference type="NCBI Taxonomy" id="29808"/>
    <lineage>
        <taxon>Eukaryota</taxon>
        <taxon>Viridiplantae</taxon>
        <taxon>Streptophyta</taxon>
        <taxon>Embryophyta</taxon>
        <taxon>Tracheophyta</taxon>
        <taxon>Spermatophyta</taxon>
        <taxon>Pinopsida</taxon>
        <taxon>Pinidae</taxon>
        <taxon>Conifers II</taxon>
        <taxon>Cupressales</taxon>
        <taxon>Taxaceae</taxon>
        <taxon>Taxus</taxon>
    </lineage>
</organism>